<evidence type="ECO:0000313" key="3">
    <source>
        <dbReference type="Proteomes" id="UP000197768"/>
    </source>
</evidence>
<dbReference type="PROSITE" id="PS51782">
    <property type="entry name" value="LYSM"/>
    <property type="match status" value="1"/>
</dbReference>
<dbReference type="CDD" id="cd00118">
    <property type="entry name" value="LysM"/>
    <property type="match status" value="1"/>
</dbReference>
<dbReference type="InterPro" id="IPR022385">
    <property type="entry name" value="Rhs_assc_core"/>
</dbReference>
<dbReference type="SMART" id="SM00257">
    <property type="entry name" value="LysM"/>
    <property type="match status" value="1"/>
</dbReference>
<dbReference type="InterPro" id="IPR018392">
    <property type="entry name" value="LysM"/>
</dbReference>
<dbReference type="PANTHER" id="PTHR33734">
    <property type="entry name" value="LYSM DOMAIN-CONTAINING GPI-ANCHORED PROTEIN 2"/>
    <property type="match status" value="1"/>
</dbReference>
<dbReference type="InterPro" id="IPR036779">
    <property type="entry name" value="LysM_dom_sf"/>
</dbReference>
<dbReference type="NCBIfam" id="TIGR03696">
    <property type="entry name" value="Rhs_assc_core"/>
    <property type="match status" value="1"/>
</dbReference>
<dbReference type="RefSeq" id="WP_088395044.1">
    <property type="nucleotide sequence ID" value="NZ_MTCZ01000302.1"/>
</dbReference>
<organism evidence="2 3">
    <name type="scientific">Flavobacterium davisii</name>
    <dbReference type="NCBI Taxonomy" id="2906077"/>
    <lineage>
        <taxon>Bacteria</taxon>
        <taxon>Pseudomonadati</taxon>
        <taxon>Bacteroidota</taxon>
        <taxon>Flavobacteriia</taxon>
        <taxon>Flavobacteriales</taxon>
        <taxon>Flavobacteriaceae</taxon>
        <taxon>Flavobacterium</taxon>
    </lineage>
</organism>
<dbReference type="SUPFAM" id="SSF54106">
    <property type="entry name" value="LysM domain"/>
    <property type="match status" value="1"/>
</dbReference>
<reference evidence="2 3" key="1">
    <citation type="journal article" date="2017" name="Infect. Genet. Evol.">
        <title>Comparative genome analysis of fish pathogen Flavobacterium columnare reveals extensive sequence diversity within the species.</title>
        <authorList>
            <person name="Kayansamruaj P."/>
            <person name="Dong H.T."/>
            <person name="Hirono I."/>
            <person name="Kondo H."/>
            <person name="Senapin S."/>
            <person name="Rodkhum C."/>
        </authorList>
    </citation>
    <scope>NUCLEOTIDE SEQUENCE [LARGE SCALE GENOMIC DNA]</scope>
    <source>
        <strain evidence="2 3">1215</strain>
    </source>
</reference>
<dbReference type="Proteomes" id="UP000197768">
    <property type="component" value="Unassembled WGS sequence"/>
</dbReference>
<comment type="caution">
    <text evidence="2">The sequence shown here is derived from an EMBL/GenBank/DDBJ whole genome shotgun (WGS) entry which is preliminary data.</text>
</comment>
<sequence length="424" mass="47002">MVLEGQTDANGNQLDADQDGIGDICEGIDQGKAMVEIERPAKETYRFVGDKNYELTNHLGNVLSVITDRKLFIGNSANNFTFMPDVLSYNDYYPFGSLIPNRHGSSTAYRYGFNGMEKDDELKGEGNSYDLGLRIFDPRIARMFKIDPRSKEYPWQSPYVYHRNSPLASIDYLGGGDPPTRSHTVKKGETLTSISKKYGVSIDHLAQINDIKDVDKISIDTVLSVLPEAHFNKNPYGGYKNPNDDSGANYNTNGYLANVGINFVVGGDGDGGARINNQIITDEGENSKVIKSLASWSEVKLRIDIGKKHLANGNKLYTSSYSAPTLLNYTAGKVVEKISNEFFNLAYGTDIKTEKYFTPIHVLGSFSFSMRLNGDGKTATVAIFDSKTISSFSDNKLDKSNNKSDDGALSSTYQRYIWTINLEK</sequence>
<gene>
    <name evidence="2" type="ORF">BWK59_14625</name>
</gene>
<evidence type="ECO:0000259" key="1">
    <source>
        <dbReference type="PROSITE" id="PS51782"/>
    </source>
</evidence>
<dbReference type="Gene3D" id="2.180.10.10">
    <property type="entry name" value="RHS repeat-associated core"/>
    <property type="match status" value="1"/>
</dbReference>
<evidence type="ECO:0000313" key="2">
    <source>
        <dbReference type="EMBL" id="OWP82669.1"/>
    </source>
</evidence>
<dbReference type="PANTHER" id="PTHR33734:SF22">
    <property type="entry name" value="MEMBRANE-BOUND LYTIC MUREIN TRANSGLYCOSYLASE D"/>
    <property type="match status" value="1"/>
</dbReference>
<accession>A0A246GEW5</accession>
<dbReference type="Gene3D" id="3.10.350.10">
    <property type="entry name" value="LysM domain"/>
    <property type="match status" value="1"/>
</dbReference>
<dbReference type="AlphaFoldDB" id="A0A246GEW5"/>
<name>A0A246GEW5_9FLAO</name>
<dbReference type="Pfam" id="PF01476">
    <property type="entry name" value="LysM"/>
    <property type="match status" value="1"/>
</dbReference>
<feature type="domain" description="LysM" evidence="1">
    <location>
        <begin position="181"/>
        <end position="225"/>
    </location>
</feature>
<protein>
    <recommendedName>
        <fullName evidence="1">LysM domain-containing protein</fullName>
    </recommendedName>
</protein>
<proteinExistence type="predicted"/>
<dbReference type="EMBL" id="MTCZ01000302">
    <property type="protein sequence ID" value="OWP82669.1"/>
    <property type="molecule type" value="Genomic_DNA"/>
</dbReference>